<comment type="caution">
    <text evidence="3">The sequence shown here is derived from an EMBL/GenBank/DDBJ whole genome shotgun (WGS) entry which is preliminary data.</text>
</comment>
<accession>A0ABS2D968</accession>
<organism evidence="3 4">
    <name type="scientific">Sphingomonas longa</name>
    <dbReference type="NCBI Taxonomy" id="2778730"/>
    <lineage>
        <taxon>Bacteria</taxon>
        <taxon>Pseudomonadati</taxon>
        <taxon>Pseudomonadota</taxon>
        <taxon>Alphaproteobacteria</taxon>
        <taxon>Sphingomonadales</taxon>
        <taxon>Sphingomonadaceae</taxon>
        <taxon>Sphingomonas</taxon>
    </lineage>
</organism>
<reference evidence="3 4" key="1">
    <citation type="submission" date="2020-12" db="EMBL/GenBank/DDBJ databases">
        <title>Sphingomonas sp.</title>
        <authorList>
            <person name="Kim M.K."/>
        </authorList>
    </citation>
    <scope>NUCLEOTIDE SEQUENCE [LARGE SCALE GENOMIC DNA]</scope>
    <source>
        <strain evidence="3 4">BT552</strain>
    </source>
</reference>
<keyword evidence="4" id="KW-1185">Reference proteome</keyword>
<dbReference type="SUPFAM" id="SSF53756">
    <property type="entry name" value="UDP-Glycosyltransferase/glycogen phosphorylase"/>
    <property type="match status" value="1"/>
</dbReference>
<evidence type="ECO:0000313" key="3">
    <source>
        <dbReference type="EMBL" id="MBM6577478.1"/>
    </source>
</evidence>
<dbReference type="InterPro" id="IPR050194">
    <property type="entry name" value="Glycosyltransferase_grp1"/>
</dbReference>
<feature type="domain" description="Glycosyl transferase family 1" evidence="1">
    <location>
        <begin position="221"/>
        <end position="359"/>
    </location>
</feature>
<evidence type="ECO:0000313" key="4">
    <source>
        <dbReference type="Proteomes" id="UP000763641"/>
    </source>
</evidence>
<dbReference type="PANTHER" id="PTHR45947:SF13">
    <property type="entry name" value="TRANSFERASE"/>
    <property type="match status" value="1"/>
</dbReference>
<proteinExistence type="predicted"/>
<dbReference type="PANTHER" id="PTHR45947">
    <property type="entry name" value="SULFOQUINOVOSYL TRANSFERASE SQD2"/>
    <property type="match status" value="1"/>
</dbReference>
<gene>
    <name evidence="3" type="ORF">ILT43_13940</name>
</gene>
<dbReference type="Gene3D" id="3.40.50.2000">
    <property type="entry name" value="Glycogen Phosphorylase B"/>
    <property type="match status" value="2"/>
</dbReference>
<dbReference type="EMBL" id="JAFEMC010000004">
    <property type="protein sequence ID" value="MBM6577478.1"/>
    <property type="molecule type" value="Genomic_DNA"/>
</dbReference>
<dbReference type="CDD" id="cd03823">
    <property type="entry name" value="GT4_ExpE7-like"/>
    <property type="match status" value="1"/>
</dbReference>
<evidence type="ECO:0000259" key="1">
    <source>
        <dbReference type="Pfam" id="PF00534"/>
    </source>
</evidence>
<protein>
    <submittedName>
        <fullName evidence="3">Glycosyltransferase family 4 protein</fullName>
    </submittedName>
</protein>
<dbReference type="InterPro" id="IPR001296">
    <property type="entry name" value="Glyco_trans_1"/>
</dbReference>
<name>A0ABS2D968_9SPHN</name>
<feature type="domain" description="Glycosyltransferase subfamily 4-like N-terminal" evidence="2">
    <location>
        <begin position="15"/>
        <end position="211"/>
    </location>
</feature>
<dbReference type="Pfam" id="PF00534">
    <property type="entry name" value="Glycos_transf_1"/>
    <property type="match status" value="1"/>
</dbReference>
<dbReference type="Proteomes" id="UP000763641">
    <property type="component" value="Unassembled WGS sequence"/>
</dbReference>
<dbReference type="InterPro" id="IPR028098">
    <property type="entry name" value="Glyco_trans_4-like_N"/>
</dbReference>
<evidence type="ECO:0000259" key="2">
    <source>
        <dbReference type="Pfam" id="PF13439"/>
    </source>
</evidence>
<sequence>MRILHVSSVYPPHVVGGAEKVVEMLAEGQVARGHTVGAAYLTREPQPAGERHGVAVLPQTSRNLVWMEEVFASPRPMRTANKLGQMVNYRAAADFGRAVAAFRPDIVHTHSMVELPPMIWSQIAQSGARAVHTLHDYDLVCSRASLFRNGHTCDTLHVSCKIAAAWKARFAARIDAVAAVSQPVLDEHRRHGLFRDLPDSHARVVWNAVDVPTGHNRPARVGELVFGFLGRLVPEKGIETLLAACRLLPPRGWRLRIAGRAQEGDAVYRAQAEGLPVEFLGFTDPRAFLDSVDILVVPSIWREPFGLTVVEAFARSVPVIGSRLGAIGDLVGPIGEHWLVPPADPEALAVRMRQAIEEGRRALPPPMAFAPVLSAVTPARMFAAYDDLYAHVLDRTRAA</sequence>
<dbReference type="Pfam" id="PF13439">
    <property type="entry name" value="Glyco_transf_4"/>
    <property type="match status" value="1"/>
</dbReference>